<dbReference type="InterPro" id="IPR002104">
    <property type="entry name" value="Integrase_catalytic"/>
</dbReference>
<feature type="domain" description="Tyr recombinase" evidence="5">
    <location>
        <begin position="187"/>
        <end position="385"/>
    </location>
</feature>
<dbReference type="InterPro" id="IPR010998">
    <property type="entry name" value="Integrase_recombinase_N"/>
</dbReference>
<comment type="caution">
    <text evidence="6">The sequence shown here is derived from an EMBL/GenBank/DDBJ whole genome shotgun (WGS) entry which is preliminary data.</text>
</comment>
<dbReference type="Gene3D" id="1.10.443.10">
    <property type="entry name" value="Intergrase catalytic core"/>
    <property type="match status" value="1"/>
</dbReference>
<keyword evidence="2" id="KW-0229">DNA integration</keyword>
<keyword evidence="3" id="KW-0238">DNA-binding</keyword>
<dbReference type="OrthoDB" id="4326943at2"/>
<comment type="similarity">
    <text evidence="1">Belongs to the 'phage' integrase family.</text>
</comment>
<evidence type="ECO:0000313" key="6">
    <source>
        <dbReference type="EMBL" id="TDD56603.1"/>
    </source>
</evidence>
<accession>A0A4R4ZDS1</accession>
<evidence type="ECO:0000256" key="3">
    <source>
        <dbReference type="ARBA" id="ARBA00023125"/>
    </source>
</evidence>
<dbReference type="PANTHER" id="PTHR30629:SF2">
    <property type="entry name" value="PROPHAGE INTEGRASE INTS-RELATED"/>
    <property type="match status" value="1"/>
</dbReference>
<dbReference type="AlphaFoldDB" id="A0A4R4ZDS1"/>
<organism evidence="6 7">
    <name type="scientific">Saccharopolyspora elongata</name>
    <dbReference type="NCBI Taxonomy" id="2530387"/>
    <lineage>
        <taxon>Bacteria</taxon>
        <taxon>Bacillati</taxon>
        <taxon>Actinomycetota</taxon>
        <taxon>Actinomycetes</taxon>
        <taxon>Pseudonocardiales</taxon>
        <taxon>Pseudonocardiaceae</taxon>
        <taxon>Saccharopolyspora</taxon>
    </lineage>
</organism>
<dbReference type="SUPFAM" id="SSF56349">
    <property type="entry name" value="DNA breaking-rejoining enzymes"/>
    <property type="match status" value="1"/>
</dbReference>
<dbReference type="PROSITE" id="PS51898">
    <property type="entry name" value="TYR_RECOMBINASE"/>
    <property type="match status" value="1"/>
</dbReference>
<evidence type="ECO:0000259" key="5">
    <source>
        <dbReference type="PROSITE" id="PS51898"/>
    </source>
</evidence>
<dbReference type="RefSeq" id="WP_132479167.1">
    <property type="nucleotide sequence ID" value="NZ_SMKW01000001.1"/>
</dbReference>
<evidence type="ECO:0000256" key="1">
    <source>
        <dbReference type="ARBA" id="ARBA00008857"/>
    </source>
</evidence>
<dbReference type="GO" id="GO:0015074">
    <property type="term" value="P:DNA integration"/>
    <property type="evidence" value="ECO:0007669"/>
    <property type="project" value="UniProtKB-KW"/>
</dbReference>
<dbReference type="GO" id="GO:0006310">
    <property type="term" value="P:DNA recombination"/>
    <property type="evidence" value="ECO:0007669"/>
    <property type="project" value="UniProtKB-KW"/>
</dbReference>
<protein>
    <submittedName>
        <fullName evidence="6">Site-specific integrase</fullName>
    </submittedName>
</protein>
<evidence type="ECO:0000256" key="4">
    <source>
        <dbReference type="ARBA" id="ARBA00023172"/>
    </source>
</evidence>
<proteinExistence type="inferred from homology"/>
<dbReference type="InterPro" id="IPR050808">
    <property type="entry name" value="Phage_Integrase"/>
</dbReference>
<keyword evidence="7" id="KW-1185">Reference proteome</keyword>
<dbReference type="GO" id="GO:0003677">
    <property type="term" value="F:DNA binding"/>
    <property type="evidence" value="ECO:0007669"/>
    <property type="project" value="UniProtKB-KW"/>
</dbReference>
<dbReference type="Proteomes" id="UP000294947">
    <property type="component" value="Unassembled WGS sequence"/>
</dbReference>
<dbReference type="InterPro" id="IPR013762">
    <property type="entry name" value="Integrase-like_cat_sf"/>
</dbReference>
<name>A0A4R4ZDS1_9PSEU</name>
<sequence>MAGRLPLPLGGMGEISVKKVGKSWAARAWYRREDGTYADVRRRGRTKELARQAVRDAVKNLAPTVSAGAEVTAMSLFDDVAQLWLSQFRTDAEDGIFSLASLDTYSDAYRNHVKPALGRLRLFEVKTSVVNKLCQAKLKAHSVSLAKHVKAVVSHIMIFAINAEAVETNPVKGIAPLTERRAKTKRKKPRSLTRENVLDLLAKLDTDEEAQRRDLPDLVRFFIATGERSGEALGARWEDFDPKGKKLRMSGNIFQARGKGTVRNDGKSETAKRDIPLADWCVQMLTERRAGLGAVAPDRPIFTNTKGGYLNAANVINRTWVPFRTRAGYEWVTFHTLRKTFATLLEEAGLTARQVADLLGHSHVSMTQDTYFGRGQESRAGAEALAFLDDPEEPAS</sequence>
<dbReference type="Gene3D" id="1.10.150.130">
    <property type="match status" value="1"/>
</dbReference>
<keyword evidence="4" id="KW-0233">DNA recombination</keyword>
<dbReference type="CDD" id="cd01189">
    <property type="entry name" value="INT_ICEBs1_C_like"/>
    <property type="match status" value="1"/>
</dbReference>
<gene>
    <name evidence="6" type="ORF">E1288_00485</name>
</gene>
<dbReference type="InterPro" id="IPR011010">
    <property type="entry name" value="DNA_brk_join_enz"/>
</dbReference>
<dbReference type="Pfam" id="PF00589">
    <property type="entry name" value="Phage_integrase"/>
    <property type="match status" value="1"/>
</dbReference>
<dbReference type="PANTHER" id="PTHR30629">
    <property type="entry name" value="PROPHAGE INTEGRASE"/>
    <property type="match status" value="1"/>
</dbReference>
<reference evidence="6 7" key="1">
    <citation type="submission" date="2019-03" db="EMBL/GenBank/DDBJ databases">
        <title>Draft genome sequences of novel Actinobacteria.</title>
        <authorList>
            <person name="Sahin N."/>
            <person name="Ay H."/>
            <person name="Saygin H."/>
        </authorList>
    </citation>
    <scope>NUCLEOTIDE SEQUENCE [LARGE SCALE GENOMIC DNA]</scope>
    <source>
        <strain evidence="6 7">7K502</strain>
    </source>
</reference>
<evidence type="ECO:0000256" key="2">
    <source>
        <dbReference type="ARBA" id="ARBA00022908"/>
    </source>
</evidence>
<dbReference type="EMBL" id="SMKW01000001">
    <property type="protein sequence ID" value="TDD56603.1"/>
    <property type="molecule type" value="Genomic_DNA"/>
</dbReference>
<evidence type="ECO:0000313" key="7">
    <source>
        <dbReference type="Proteomes" id="UP000294947"/>
    </source>
</evidence>